<dbReference type="EMBL" id="CAJNNW010012075">
    <property type="protein sequence ID" value="CAE8653966.1"/>
    <property type="molecule type" value="Genomic_DNA"/>
</dbReference>
<accession>A0A813IPG3</accession>
<feature type="non-terminal residue" evidence="1">
    <location>
        <position position="158"/>
    </location>
</feature>
<reference evidence="1" key="1">
    <citation type="submission" date="2021-02" db="EMBL/GenBank/DDBJ databases">
        <authorList>
            <person name="Dougan E. K."/>
            <person name="Rhodes N."/>
            <person name="Thang M."/>
            <person name="Chan C."/>
        </authorList>
    </citation>
    <scope>NUCLEOTIDE SEQUENCE</scope>
</reference>
<comment type="caution">
    <text evidence="1">The sequence shown here is derived from an EMBL/GenBank/DDBJ whole genome shotgun (WGS) entry which is preliminary data.</text>
</comment>
<dbReference type="AlphaFoldDB" id="A0A813IPG3"/>
<proteinExistence type="predicted"/>
<sequence length="158" mass="17688">ACRLQCVEHEGALDAAFENWWDHQITQQTMLEMCQNGRRFAGAYLAAIRGGRVFYMCCSRHLCEASSIRLGEEAITTDLELLLGLIQEVATELQVNDTYMSFNIGDQPMFDKAYYGPAPQFHWVSSAGHWNVPLPNPFHLKAHAEGLLGGSALLGEYH</sequence>
<evidence type="ECO:0000313" key="1">
    <source>
        <dbReference type="EMBL" id="CAE8653966.1"/>
    </source>
</evidence>
<organism evidence="1 2">
    <name type="scientific">Polarella glacialis</name>
    <name type="common">Dinoflagellate</name>
    <dbReference type="NCBI Taxonomy" id="89957"/>
    <lineage>
        <taxon>Eukaryota</taxon>
        <taxon>Sar</taxon>
        <taxon>Alveolata</taxon>
        <taxon>Dinophyceae</taxon>
        <taxon>Suessiales</taxon>
        <taxon>Suessiaceae</taxon>
        <taxon>Polarella</taxon>
    </lineage>
</organism>
<evidence type="ECO:0000313" key="2">
    <source>
        <dbReference type="Proteomes" id="UP000626109"/>
    </source>
</evidence>
<gene>
    <name evidence="1" type="ORF">PGLA2088_LOCUS10711</name>
</gene>
<name>A0A813IPG3_POLGL</name>
<dbReference type="Proteomes" id="UP000626109">
    <property type="component" value="Unassembled WGS sequence"/>
</dbReference>
<feature type="non-terminal residue" evidence="1">
    <location>
        <position position="1"/>
    </location>
</feature>
<protein>
    <submittedName>
        <fullName evidence="1">Uncharacterized protein</fullName>
    </submittedName>
</protein>